<name>A0A6G7YK82_9ACTN</name>
<protein>
    <submittedName>
        <fullName evidence="1">Uncharacterized protein</fullName>
    </submittedName>
</protein>
<evidence type="ECO:0000313" key="2">
    <source>
        <dbReference type="Proteomes" id="UP000502035"/>
    </source>
</evidence>
<dbReference type="KEGG" id="npi:G7071_00250"/>
<dbReference type="Proteomes" id="UP000502035">
    <property type="component" value="Chromosome"/>
</dbReference>
<proteinExistence type="predicted"/>
<dbReference type="EMBL" id="CP049866">
    <property type="protein sequence ID" value="QIK77154.1"/>
    <property type="molecule type" value="Genomic_DNA"/>
</dbReference>
<dbReference type="AlphaFoldDB" id="A0A6G7YK82"/>
<evidence type="ECO:0000313" key="1">
    <source>
        <dbReference type="EMBL" id="QIK77154.1"/>
    </source>
</evidence>
<gene>
    <name evidence="1" type="ORF">G7071_00250</name>
</gene>
<reference evidence="1 2" key="1">
    <citation type="submission" date="2020-03" db="EMBL/GenBank/DDBJ databases">
        <title>Nocardioides sp. nov., isolated from fish.</title>
        <authorList>
            <person name="Hyun D.-W."/>
            <person name="Bae J.-W."/>
        </authorList>
    </citation>
    <scope>NUCLEOTIDE SEQUENCE [LARGE SCALE GENOMIC DNA]</scope>
    <source>
        <strain evidence="1 2">HDW12A</strain>
    </source>
</reference>
<sequence length="125" mass="12734">MGVAVVINASSAYLQRQSLNTLADGAALRSADLGAAGVYADAGLDQERLLQEPGAVKKVVVAYLASVGAHRTYPGLEVDARVNTLDRSVTVTLSAPVDLPLHLPGSPMKPVVAASSTAAVTVVTP</sequence>
<organism evidence="1 2">
    <name type="scientific">Nocardioides piscis</name>
    <dbReference type="NCBI Taxonomy" id="2714938"/>
    <lineage>
        <taxon>Bacteria</taxon>
        <taxon>Bacillati</taxon>
        <taxon>Actinomycetota</taxon>
        <taxon>Actinomycetes</taxon>
        <taxon>Propionibacteriales</taxon>
        <taxon>Nocardioidaceae</taxon>
        <taxon>Nocardioides</taxon>
    </lineage>
</organism>
<accession>A0A6G7YK82</accession>
<keyword evidence="2" id="KW-1185">Reference proteome</keyword>